<evidence type="ECO:0000256" key="5">
    <source>
        <dbReference type="ARBA" id="ARBA00022692"/>
    </source>
</evidence>
<comment type="subcellular location">
    <subcellularLocation>
        <location evidence="1">Cell inner membrane</location>
        <topology evidence="1">Multi-pass membrane protein</topology>
    </subcellularLocation>
</comment>
<keyword evidence="3" id="KW-1003">Cell membrane</keyword>
<dbReference type="AlphaFoldDB" id="A0A381QUI2"/>
<accession>A0A381QUI2</accession>
<reference evidence="10" key="1">
    <citation type="submission" date="2018-05" db="EMBL/GenBank/DDBJ databases">
        <authorList>
            <person name="Lanie J.A."/>
            <person name="Ng W.-L."/>
            <person name="Kazmierczak K.M."/>
            <person name="Andrzejewski T.M."/>
            <person name="Davidsen T.M."/>
            <person name="Wayne K.J."/>
            <person name="Tettelin H."/>
            <person name="Glass J.I."/>
            <person name="Rusch D."/>
            <person name="Podicherti R."/>
            <person name="Tsui H.-C.T."/>
            <person name="Winkler M.E."/>
        </authorList>
    </citation>
    <scope>NUCLEOTIDE SEQUENCE</scope>
</reference>
<name>A0A381QUI2_9ZZZZ</name>
<evidence type="ECO:0000256" key="7">
    <source>
        <dbReference type="ARBA" id="ARBA00023136"/>
    </source>
</evidence>
<evidence type="ECO:0000313" key="10">
    <source>
        <dbReference type="EMBL" id="SUZ83076.1"/>
    </source>
</evidence>
<dbReference type="EMBL" id="UINC01001535">
    <property type="protein sequence ID" value="SUZ83076.1"/>
    <property type="molecule type" value="Genomic_DNA"/>
</dbReference>
<organism evidence="10">
    <name type="scientific">marine metagenome</name>
    <dbReference type="NCBI Taxonomy" id="408172"/>
    <lineage>
        <taxon>unclassified sequences</taxon>
        <taxon>metagenomes</taxon>
        <taxon>ecological metagenomes</taxon>
    </lineage>
</organism>
<dbReference type="GO" id="GO:0022857">
    <property type="term" value="F:transmembrane transporter activity"/>
    <property type="evidence" value="ECO:0007669"/>
    <property type="project" value="TreeGrafter"/>
</dbReference>
<evidence type="ECO:0000256" key="6">
    <source>
        <dbReference type="ARBA" id="ARBA00022989"/>
    </source>
</evidence>
<evidence type="ECO:0000256" key="2">
    <source>
        <dbReference type="ARBA" id="ARBA00022448"/>
    </source>
</evidence>
<evidence type="ECO:0000256" key="4">
    <source>
        <dbReference type="ARBA" id="ARBA00022519"/>
    </source>
</evidence>
<keyword evidence="4" id="KW-0997">Cell inner membrane</keyword>
<feature type="transmembrane region" description="Helical" evidence="8">
    <location>
        <begin position="128"/>
        <end position="154"/>
    </location>
</feature>
<dbReference type="GO" id="GO:0005886">
    <property type="term" value="C:plasma membrane"/>
    <property type="evidence" value="ECO:0007669"/>
    <property type="project" value="UniProtKB-SubCell"/>
</dbReference>
<evidence type="ECO:0000256" key="3">
    <source>
        <dbReference type="ARBA" id="ARBA00022475"/>
    </source>
</evidence>
<keyword evidence="2" id="KW-0813">Transport</keyword>
<evidence type="ECO:0000256" key="8">
    <source>
        <dbReference type="SAM" id="Phobius"/>
    </source>
</evidence>
<proteinExistence type="predicted"/>
<dbReference type="InterPro" id="IPR007387">
    <property type="entry name" value="TRAP_DctQ"/>
</dbReference>
<dbReference type="PANTHER" id="PTHR35011">
    <property type="entry name" value="2,3-DIKETO-L-GULONATE TRAP TRANSPORTER SMALL PERMEASE PROTEIN YIAM"/>
    <property type="match status" value="1"/>
</dbReference>
<sequence length="162" mass="19168">MLERIKKWSISIENTILAILFCLMIFLAISQIILRIFFSSGFVWADELIKFLVLWISLIASISAVSSDRHLRIDLVSHFIPKDYFPFIRIVIDLFSSIICGLVSWQAYRFIRLSIEFQETVLVNIPAWIIYLVLPFAFLVMSYRFFLSFCHQIFKIYKLKKL</sequence>
<feature type="domain" description="Tripartite ATP-independent periplasmic transporters DctQ component" evidence="9">
    <location>
        <begin position="24"/>
        <end position="152"/>
    </location>
</feature>
<keyword evidence="7 8" id="KW-0472">Membrane</keyword>
<protein>
    <recommendedName>
        <fullName evidence="9">Tripartite ATP-independent periplasmic transporters DctQ component domain-containing protein</fullName>
    </recommendedName>
</protein>
<feature type="transmembrane region" description="Helical" evidence="8">
    <location>
        <begin position="12"/>
        <end position="36"/>
    </location>
</feature>
<evidence type="ECO:0000259" key="9">
    <source>
        <dbReference type="Pfam" id="PF04290"/>
    </source>
</evidence>
<dbReference type="InterPro" id="IPR055348">
    <property type="entry name" value="DctQ"/>
</dbReference>
<dbReference type="GO" id="GO:0015740">
    <property type="term" value="P:C4-dicarboxylate transport"/>
    <property type="evidence" value="ECO:0007669"/>
    <property type="project" value="TreeGrafter"/>
</dbReference>
<feature type="transmembrane region" description="Helical" evidence="8">
    <location>
        <begin position="48"/>
        <end position="66"/>
    </location>
</feature>
<dbReference type="PANTHER" id="PTHR35011:SF2">
    <property type="entry name" value="2,3-DIKETO-L-GULONATE TRAP TRANSPORTER SMALL PERMEASE PROTEIN YIAM"/>
    <property type="match status" value="1"/>
</dbReference>
<keyword evidence="6 8" id="KW-1133">Transmembrane helix</keyword>
<keyword evidence="5 8" id="KW-0812">Transmembrane</keyword>
<dbReference type="Pfam" id="PF04290">
    <property type="entry name" value="DctQ"/>
    <property type="match status" value="1"/>
</dbReference>
<evidence type="ECO:0000256" key="1">
    <source>
        <dbReference type="ARBA" id="ARBA00004429"/>
    </source>
</evidence>
<gene>
    <name evidence="10" type="ORF">METZ01_LOCUS35930</name>
</gene>
<feature type="transmembrane region" description="Helical" evidence="8">
    <location>
        <begin position="87"/>
        <end position="108"/>
    </location>
</feature>